<name>A0AAD7A2Y2_9AGAR</name>
<sequence length="309" mass="32600">MERAPTRLSAFLSLVLSLDQHTSDLFPLDQFFGSFSPVQHFNCASGGALANDSCILAAYFFALRVAPGIWLPWIYVYPIFARIRGAPSLSTDERERPTLLSPTAPKSTLTEASSTTAETPAQSESPQSNIRIKRSGSDQRDTRKRLAEPAHIRAAVGDGRSLEAPVRGDVGEAEVDEVDVWGAEEGADSGEAKGARRDGAGGVGEDAVEAGVPDTLGLAGSMDMRWFSESCEHGSGDARGEGEFDIGKGRDGGAEGRTIVGLADASDARMRARNVALEINVGTLFRSLGPATVPVQASVLSAKGHLLST</sequence>
<evidence type="ECO:0000313" key="3">
    <source>
        <dbReference type="Proteomes" id="UP001218218"/>
    </source>
</evidence>
<feature type="compositionally biased region" description="Basic and acidic residues" evidence="1">
    <location>
        <begin position="135"/>
        <end position="151"/>
    </location>
</feature>
<feature type="compositionally biased region" description="Low complexity" evidence="1">
    <location>
        <begin position="107"/>
        <end position="125"/>
    </location>
</feature>
<proteinExistence type="predicted"/>
<dbReference type="Proteomes" id="UP001218218">
    <property type="component" value="Unassembled WGS sequence"/>
</dbReference>
<accession>A0AAD7A2Y2</accession>
<comment type="caution">
    <text evidence="2">The sequence shown here is derived from an EMBL/GenBank/DDBJ whole genome shotgun (WGS) entry which is preliminary data.</text>
</comment>
<feature type="region of interest" description="Disordered" evidence="1">
    <location>
        <begin position="91"/>
        <end position="171"/>
    </location>
</feature>
<feature type="compositionally biased region" description="Basic and acidic residues" evidence="1">
    <location>
        <begin position="190"/>
        <end position="199"/>
    </location>
</feature>
<keyword evidence="3" id="KW-1185">Reference proteome</keyword>
<feature type="region of interest" description="Disordered" evidence="1">
    <location>
        <begin position="186"/>
        <end position="208"/>
    </location>
</feature>
<feature type="region of interest" description="Disordered" evidence="1">
    <location>
        <begin position="232"/>
        <end position="251"/>
    </location>
</feature>
<dbReference type="EMBL" id="JARIHO010000017">
    <property type="protein sequence ID" value="KAJ7348518.1"/>
    <property type="molecule type" value="Genomic_DNA"/>
</dbReference>
<gene>
    <name evidence="2" type="ORF">DFH08DRAFT_808253</name>
</gene>
<organism evidence="2 3">
    <name type="scientific">Mycena albidolilacea</name>
    <dbReference type="NCBI Taxonomy" id="1033008"/>
    <lineage>
        <taxon>Eukaryota</taxon>
        <taxon>Fungi</taxon>
        <taxon>Dikarya</taxon>
        <taxon>Basidiomycota</taxon>
        <taxon>Agaricomycotina</taxon>
        <taxon>Agaricomycetes</taxon>
        <taxon>Agaricomycetidae</taxon>
        <taxon>Agaricales</taxon>
        <taxon>Marasmiineae</taxon>
        <taxon>Mycenaceae</taxon>
        <taxon>Mycena</taxon>
    </lineage>
</organism>
<protein>
    <submittedName>
        <fullName evidence="2">Uncharacterized protein</fullName>
    </submittedName>
</protein>
<dbReference type="AlphaFoldDB" id="A0AAD7A2Y2"/>
<reference evidence="2" key="1">
    <citation type="submission" date="2023-03" db="EMBL/GenBank/DDBJ databases">
        <title>Massive genome expansion in bonnet fungi (Mycena s.s.) driven by repeated elements and novel gene families across ecological guilds.</title>
        <authorList>
            <consortium name="Lawrence Berkeley National Laboratory"/>
            <person name="Harder C.B."/>
            <person name="Miyauchi S."/>
            <person name="Viragh M."/>
            <person name="Kuo A."/>
            <person name="Thoen E."/>
            <person name="Andreopoulos B."/>
            <person name="Lu D."/>
            <person name="Skrede I."/>
            <person name="Drula E."/>
            <person name="Henrissat B."/>
            <person name="Morin E."/>
            <person name="Kohler A."/>
            <person name="Barry K."/>
            <person name="LaButti K."/>
            <person name="Morin E."/>
            <person name="Salamov A."/>
            <person name="Lipzen A."/>
            <person name="Mereny Z."/>
            <person name="Hegedus B."/>
            <person name="Baldrian P."/>
            <person name="Stursova M."/>
            <person name="Weitz H."/>
            <person name="Taylor A."/>
            <person name="Grigoriev I.V."/>
            <person name="Nagy L.G."/>
            <person name="Martin F."/>
            <person name="Kauserud H."/>
        </authorList>
    </citation>
    <scope>NUCLEOTIDE SEQUENCE</scope>
    <source>
        <strain evidence="2">CBHHK002</strain>
    </source>
</reference>
<evidence type="ECO:0000313" key="2">
    <source>
        <dbReference type="EMBL" id="KAJ7348518.1"/>
    </source>
</evidence>
<evidence type="ECO:0000256" key="1">
    <source>
        <dbReference type="SAM" id="MobiDB-lite"/>
    </source>
</evidence>